<name>A0A1I6FLN7_HALSD</name>
<gene>
    <name evidence="2" type="ORF">SAMN04487937_0594</name>
</gene>
<dbReference type="OrthoDB" id="10589at2157"/>
<evidence type="ECO:0000256" key="1">
    <source>
        <dbReference type="SAM" id="MobiDB-lite"/>
    </source>
</evidence>
<dbReference type="AlphaFoldDB" id="A0A1I6FLN7"/>
<feature type="compositionally biased region" description="Basic and acidic residues" evidence="1">
    <location>
        <begin position="47"/>
        <end position="61"/>
    </location>
</feature>
<organism evidence="2 3">
    <name type="scientific">Halorubrum sodomense</name>
    <dbReference type="NCBI Taxonomy" id="35743"/>
    <lineage>
        <taxon>Archaea</taxon>
        <taxon>Methanobacteriati</taxon>
        <taxon>Methanobacteriota</taxon>
        <taxon>Stenosarchaea group</taxon>
        <taxon>Halobacteria</taxon>
        <taxon>Halobacteriales</taxon>
        <taxon>Haloferacaceae</taxon>
        <taxon>Halorubrum</taxon>
    </lineage>
</organism>
<proteinExistence type="predicted"/>
<feature type="region of interest" description="Disordered" evidence="1">
    <location>
        <begin position="39"/>
        <end position="61"/>
    </location>
</feature>
<evidence type="ECO:0000313" key="3">
    <source>
        <dbReference type="Proteomes" id="UP000198932"/>
    </source>
</evidence>
<reference evidence="3" key="1">
    <citation type="submission" date="2016-10" db="EMBL/GenBank/DDBJ databases">
        <authorList>
            <person name="Varghese N."/>
            <person name="Submissions S."/>
        </authorList>
    </citation>
    <scope>NUCLEOTIDE SEQUENCE [LARGE SCALE GENOMIC DNA]</scope>
    <source>
        <strain evidence="3">RD 26</strain>
    </source>
</reference>
<evidence type="ECO:0000313" key="2">
    <source>
        <dbReference type="EMBL" id="SFR30764.1"/>
    </source>
</evidence>
<dbReference type="EMBL" id="FOYN01000001">
    <property type="protein sequence ID" value="SFR30764.1"/>
    <property type="molecule type" value="Genomic_DNA"/>
</dbReference>
<dbReference type="RefSeq" id="WP_092920091.1">
    <property type="nucleotide sequence ID" value="NZ_FOYN01000001.1"/>
</dbReference>
<sequence length="61" mass="6933">MIEFERAARLLYVICALDGSPFVWSRRWRGDAAGFEQEAVSVDSGEADGRDRREAQGTRDR</sequence>
<keyword evidence="3" id="KW-1185">Reference proteome</keyword>
<dbReference type="Proteomes" id="UP000198932">
    <property type="component" value="Unassembled WGS sequence"/>
</dbReference>
<accession>A0A1I6FLN7</accession>
<protein>
    <submittedName>
        <fullName evidence="2">Uncharacterized protein</fullName>
    </submittedName>
</protein>